<dbReference type="PANTHER" id="PTHR36966:SF1">
    <property type="entry name" value="REP-ASSOCIATED TYROSINE TRANSPOSASE"/>
    <property type="match status" value="1"/>
</dbReference>
<accession>B9XDC1</accession>
<dbReference type="SUPFAM" id="SSF143422">
    <property type="entry name" value="Transposase IS200-like"/>
    <property type="match status" value="1"/>
</dbReference>
<dbReference type="InterPro" id="IPR052715">
    <property type="entry name" value="RAYT_transposase"/>
</dbReference>
<dbReference type="AlphaFoldDB" id="B9XDC1"/>
<reference evidence="2 3" key="1">
    <citation type="journal article" date="2011" name="J. Bacteriol.">
        <title>Genome sequence of 'Pedosphaera parvula' Ellin514, an aerobic Verrucomicrobial isolate from pasture soil.</title>
        <authorList>
            <person name="Kant R."/>
            <person name="van Passel M.W."/>
            <person name="Sangwan P."/>
            <person name="Palva A."/>
            <person name="Lucas S."/>
            <person name="Copeland A."/>
            <person name="Lapidus A."/>
            <person name="Glavina Del Rio T."/>
            <person name="Dalin E."/>
            <person name="Tice H."/>
            <person name="Bruce D."/>
            <person name="Goodwin L."/>
            <person name="Pitluck S."/>
            <person name="Chertkov O."/>
            <person name="Larimer F.W."/>
            <person name="Land M.L."/>
            <person name="Hauser L."/>
            <person name="Brettin T.S."/>
            <person name="Detter J.C."/>
            <person name="Han S."/>
            <person name="de Vos W.M."/>
            <person name="Janssen P.H."/>
            <person name="Smidt H."/>
        </authorList>
    </citation>
    <scope>NUCLEOTIDE SEQUENCE [LARGE SCALE GENOMIC DNA]</scope>
    <source>
        <strain evidence="2 3">Ellin514</strain>
    </source>
</reference>
<dbReference type="GO" id="GO:0043565">
    <property type="term" value="F:sequence-specific DNA binding"/>
    <property type="evidence" value="ECO:0007669"/>
    <property type="project" value="TreeGrafter"/>
</dbReference>
<dbReference type="GO" id="GO:0006313">
    <property type="term" value="P:DNA transposition"/>
    <property type="evidence" value="ECO:0007669"/>
    <property type="project" value="InterPro"/>
</dbReference>
<name>B9XDC1_PEDPL</name>
<dbReference type="SMART" id="SM01321">
    <property type="entry name" value="Y1_Tnp"/>
    <property type="match status" value="1"/>
</dbReference>
<gene>
    <name evidence="2" type="ORF">Cflav_PD6342</name>
</gene>
<dbReference type="InterPro" id="IPR036515">
    <property type="entry name" value="Transposase_17_sf"/>
</dbReference>
<evidence type="ECO:0000259" key="1">
    <source>
        <dbReference type="SMART" id="SM01321"/>
    </source>
</evidence>
<dbReference type="GO" id="GO:0004803">
    <property type="term" value="F:transposase activity"/>
    <property type="evidence" value="ECO:0007669"/>
    <property type="project" value="InterPro"/>
</dbReference>
<comment type="caution">
    <text evidence="2">The sequence shown here is derived from an EMBL/GenBank/DDBJ whole genome shotgun (WGS) entry which is preliminary data.</text>
</comment>
<organism evidence="2 3">
    <name type="scientific">Pedosphaera parvula (strain Ellin514)</name>
    <dbReference type="NCBI Taxonomy" id="320771"/>
    <lineage>
        <taxon>Bacteria</taxon>
        <taxon>Pseudomonadati</taxon>
        <taxon>Verrucomicrobiota</taxon>
        <taxon>Pedosphaerae</taxon>
        <taxon>Pedosphaerales</taxon>
        <taxon>Pedosphaeraceae</taxon>
        <taxon>Pedosphaera</taxon>
    </lineage>
</organism>
<dbReference type="STRING" id="320771.Cflav_PD6342"/>
<dbReference type="RefSeq" id="WP_007413819.1">
    <property type="nucleotide sequence ID" value="NZ_ABOX02000006.1"/>
</dbReference>
<evidence type="ECO:0000313" key="2">
    <source>
        <dbReference type="EMBL" id="EEF62067.1"/>
    </source>
</evidence>
<keyword evidence="3" id="KW-1185">Reference proteome</keyword>
<sequence>MAHYTSDMELPLRKKLPHAIPQWVPEASWFFITIKCAPPGKNQFCRADTGDSVLAAIKHNHDKLAWHCRICLLMPDHLHAILAFPPEPGMKTTIKNWKKYVAGRHGVDWQRDFFDHRLRDHHELDEKTRYILMNPVRKGLCKRVEDWRWVYCPKDRSMP</sequence>
<protein>
    <recommendedName>
        <fullName evidence="1">Transposase IS200-like domain-containing protein</fullName>
    </recommendedName>
</protein>
<feature type="domain" description="Transposase IS200-like" evidence="1">
    <location>
        <begin position="25"/>
        <end position="134"/>
    </location>
</feature>
<evidence type="ECO:0000313" key="3">
    <source>
        <dbReference type="Proteomes" id="UP000003688"/>
    </source>
</evidence>
<dbReference type="EMBL" id="ABOX02000006">
    <property type="protein sequence ID" value="EEF62067.1"/>
    <property type="molecule type" value="Genomic_DNA"/>
</dbReference>
<dbReference type="Proteomes" id="UP000003688">
    <property type="component" value="Unassembled WGS sequence"/>
</dbReference>
<dbReference type="Gene3D" id="3.30.70.1290">
    <property type="entry name" value="Transposase IS200-like"/>
    <property type="match status" value="1"/>
</dbReference>
<dbReference type="InterPro" id="IPR002686">
    <property type="entry name" value="Transposase_17"/>
</dbReference>
<proteinExistence type="predicted"/>
<dbReference type="NCBIfam" id="NF047646">
    <property type="entry name" value="REP_Tyr_transpos"/>
    <property type="match status" value="1"/>
</dbReference>
<dbReference type="PANTHER" id="PTHR36966">
    <property type="entry name" value="REP-ASSOCIATED TYROSINE TRANSPOSASE"/>
    <property type="match status" value="1"/>
</dbReference>